<keyword evidence="2" id="KW-1133">Transmembrane helix</keyword>
<comment type="caution">
    <text evidence="3">The sequence shown here is derived from an EMBL/GenBank/DDBJ whole genome shotgun (WGS) entry which is preliminary data.</text>
</comment>
<proteinExistence type="predicted"/>
<feature type="region of interest" description="Disordered" evidence="1">
    <location>
        <begin position="78"/>
        <end position="101"/>
    </location>
</feature>
<organism evidence="3 4">
    <name type="scientific">Salvia divinorum</name>
    <name type="common">Maria pastora</name>
    <name type="synonym">Diviner's sage</name>
    <dbReference type="NCBI Taxonomy" id="28513"/>
    <lineage>
        <taxon>Eukaryota</taxon>
        <taxon>Viridiplantae</taxon>
        <taxon>Streptophyta</taxon>
        <taxon>Embryophyta</taxon>
        <taxon>Tracheophyta</taxon>
        <taxon>Spermatophyta</taxon>
        <taxon>Magnoliopsida</taxon>
        <taxon>eudicotyledons</taxon>
        <taxon>Gunneridae</taxon>
        <taxon>Pentapetalae</taxon>
        <taxon>asterids</taxon>
        <taxon>lamiids</taxon>
        <taxon>Lamiales</taxon>
        <taxon>Lamiaceae</taxon>
        <taxon>Nepetoideae</taxon>
        <taxon>Mentheae</taxon>
        <taxon>Salviinae</taxon>
        <taxon>Salvia</taxon>
        <taxon>Salvia subgen. Calosphace</taxon>
    </lineage>
</organism>
<evidence type="ECO:0000313" key="4">
    <source>
        <dbReference type="Proteomes" id="UP001567538"/>
    </source>
</evidence>
<protein>
    <submittedName>
        <fullName evidence="3">Receptor-like protein 42</fullName>
    </submittedName>
</protein>
<accession>A0ABD1GF46</accession>
<sequence>MSYASLYGVFKHYVIWNQKDSEPKDEEIEWEYVFAALGYVLGFGSVAWTLLCCLRLRERYFEKIEEAVDKIFYERGRRRRHERRRVRRREERRNGLRRHHH</sequence>
<keyword evidence="4" id="KW-1185">Reference proteome</keyword>
<dbReference type="Proteomes" id="UP001567538">
    <property type="component" value="Unassembled WGS sequence"/>
</dbReference>
<reference evidence="3 4" key="1">
    <citation type="submission" date="2024-06" db="EMBL/GenBank/DDBJ databases">
        <title>A chromosome level genome sequence of Diviner's sage (Salvia divinorum).</title>
        <authorList>
            <person name="Ford S.A."/>
            <person name="Ro D.-K."/>
            <person name="Ness R.W."/>
            <person name="Phillips M.A."/>
        </authorList>
    </citation>
    <scope>NUCLEOTIDE SEQUENCE [LARGE SCALE GENOMIC DNA]</scope>
    <source>
        <strain evidence="3">SAF-2024a</strain>
        <tissue evidence="3">Leaf</tissue>
    </source>
</reference>
<gene>
    <name evidence="3" type="ORF">AAHA92_26476</name>
</gene>
<feature type="compositionally biased region" description="Basic residues" evidence="1">
    <location>
        <begin position="78"/>
        <end position="87"/>
    </location>
</feature>
<evidence type="ECO:0000256" key="2">
    <source>
        <dbReference type="SAM" id="Phobius"/>
    </source>
</evidence>
<keyword evidence="2" id="KW-0812">Transmembrane</keyword>
<evidence type="ECO:0000256" key="1">
    <source>
        <dbReference type="SAM" id="MobiDB-lite"/>
    </source>
</evidence>
<evidence type="ECO:0000313" key="3">
    <source>
        <dbReference type="EMBL" id="KAL1542375.1"/>
    </source>
</evidence>
<keyword evidence="2" id="KW-0472">Membrane</keyword>
<dbReference type="AlphaFoldDB" id="A0ABD1GF46"/>
<name>A0ABD1GF46_SALDI</name>
<feature type="transmembrane region" description="Helical" evidence="2">
    <location>
        <begin position="32"/>
        <end position="54"/>
    </location>
</feature>
<dbReference type="EMBL" id="JBEAFC010000009">
    <property type="protein sequence ID" value="KAL1542375.1"/>
    <property type="molecule type" value="Genomic_DNA"/>
</dbReference>